<dbReference type="PANTHER" id="PTHR43586">
    <property type="entry name" value="CYSTEINE DESULFURASE"/>
    <property type="match status" value="1"/>
</dbReference>
<gene>
    <name evidence="3" type="ORF">E2488_10060</name>
</gene>
<evidence type="ECO:0000313" key="4">
    <source>
        <dbReference type="Proteomes" id="UP000298517"/>
    </source>
</evidence>
<dbReference type="GO" id="GO:0008483">
    <property type="term" value="F:transaminase activity"/>
    <property type="evidence" value="ECO:0007669"/>
    <property type="project" value="UniProtKB-KW"/>
</dbReference>
<name>A0A4Y8ARJ1_9FLAO</name>
<dbReference type="InterPro" id="IPR015422">
    <property type="entry name" value="PyrdxlP-dep_Trfase_small"/>
</dbReference>
<keyword evidence="1" id="KW-0663">Pyridoxal phosphate</keyword>
<evidence type="ECO:0000259" key="2">
    <source>
        <dbReference type="Pfam" id="PF00266"/>
    </source>
</evidence>
<feature type="domain" description="Aminotransferase class V" evidence="2">
    <location>
        <begin position="55"/>
        <end position="464"/>
    </location>
</feature>
<dbReference type="PANTHER" id="PTHR43586:SF8">
    <property type="entry name" value="CYSTEINE DESULFURASE 1, CHLOROPLASTIC"/>
    <property type="match status" value="1"/>
</dbReference>
<evidence type="ECO:0000313" key="3">
    <source>
        <dbReference type="EMBL" id="TEW73815.1"/>
    </source>
</evidence>
<dbReference type="Proteomes" id="UP000298517">
    <property type="component" value="Unassembled WGS sequence"/>
</dbReference>
<dbReference type="InterPro" id="IPR000192">
    <property type="entry name" value="Aminotrans_V_dom"/>
</dbReference>
<comment type="caution">
    <text evidence="3">The sequence shown here is derived from an EMBL/GenBank/DDBJ whole genome shotgun (WGS) entry which is preliminary data.</text>
</comment>
<dbReference type="OrthoDB" id="9804366at2"/>
<dbReference type="SUPFAM" id="SSF53383">
    <property type="entry name" value="PLP-dependent transferases"/>
    <property type="match status" value="1"/>
</dbReference>
<dbReference type="EMBL" id="SNQI01000003">
    <property type="protein sequence ID" value="TEW73815.1"/>
    <property type="molecule type" value="Genomic_DNA"/>
</dbReference>
<evidence type="ECO:0000256" key="1">
    <source>
        <dbReference type="ARBA" id="ARBA00022898"/>
    </source>
</evidence>
<keyword evidence="3" id="KW-0032">Aminotransferase</keyword>
<reference evidence="3 4" key="1">
    <citation type="journal article" date="2011" name="J. Microbiol.">
        <title>Gramella jeungdoensis sp. nov., isolated from a solar saltern in Korea.</title>
        <authorList>
            <person name="Joung Y."/>
            <person name="Kim H."/>
            <person name="Jang T."/>
            <person name="Ahn T.S."/>
            <person name="Joh K."/>
        </authorList>
    </citation>
    <scope>NUCLEOTIDE SEQUENCE [LARGE SCALE GENOMIC DNA]</scope>
    <source>
        <strain evidence="3 4">KCTC 23123</strain>
    </source>
</reference>
<accession>A0A4Y8ARJ1</accession>
<dbReference type="Pfam" id="PF00266">
    <property type="entry name" value="Aminotran_5"/>
    <property type="match status" value="1"/>
</dbReference>
<dbReference type="Gene3D" id="3.90.1150.10">
    <property type="entry name" value="Aspartate Aminotransferase, domain 1"/>
    <property type="match status" value="1"/>
</dbReference>
<dbReference type="AlphaFoldDB" id="A0A4Y8ARJ1"/>
<keyword evidence="4" id="KW-1185">Reference proteome</keyword>
<keyword evidence="3" id="KW-0808">Transferase</keyword>
<organism evidence="3 4">
    <name type="scientific">Gramella jeungdoensis</name>
    <dbReference type="NCBI Taxonomy" id="708091"/>
    <lineage>
        <taxon>Bacteria</taxon>
        <taxon>Pseudomonadati</taxon>
        <taxon>Bacteroidota</taxon>
        <taxon>Flavobacteriia</taxon>
        <taxon>Flavobacteriales</taxon>
        <taxon>Flavobacteriaceae</taxon>
        <taxon>Christiangramia</taxon>
    </lineage>
</organism>
<sequence>MSFLSNIFSKNKEKLNTIEGEEKPSELEIYFQQFRENIVGIEQSFQSPYGEKEIIYTDWTASGRLYRPIEEKLLNQFGPFVANTHTETSITGSAMTMAYHKARNIIKNHVNANADDVLITDGTGMTGVVNKFQRILGLKVSENLKEYTNVPDLLKPIVFITHMEHHSNQTSWLETIADVEIIPCQESGLICFDSFKKILEQYKERPIKIASITACSNVTGIRTDYHKIAKIIHQNGGLCFVDFACSAPYVAIDMHPADEEMYLDAIFFSPHKFLGGPGTSGVLIFNKKLYKNLVPDNPGGGTVNYTNPWGDHDYVDDIETREDGGTPGFLQTIKIALSIQLKEQMGIDKILAREHEINEVVFEKISKIPNLKILAPQHQDRLGIFSFYIEKVHFNLIVKLLNDRFGVQTRGGCSCAGTYGHFLLHVDQNTSKGIEKKILDGCMVERPGWIRMSIHPTITNKEVLYVCESIKQVAENYKVWGEDYEYNAGKNEFVHKMATPIENKIVNNWFNS</sequence>
<dbReference type="InterPro" id="IPR015424">
    <property type="entry name" value="PyrdxlP-dep_Trfase"/>
</dbReference>
<protein>
    <submittedName>
        <fullName evidence="3">Aminotransferase class V-fold PLP-dependent enzyme</fullName>
    </submittedName>
</protein>
<dbReference type="InterPro" id="IPR015421">
    <property type="entry name" value="PyrdxlP-dep_Trfase_major"/>
</dbReference>
<dbReference type="RefSeq" id="WP_134248214.1">
    <property type="nucleotide sequence ID" value="NZ_SNQI01000003.1"/>
</dbReference>
<proteinExistence type="predicted"/>
<dbReference type="Gene3D" id="3.40.640.10">
    <property type="entry name" value="Type I PLP-dependent aspartate aminotransferase-like (Major domain)"/>
    <property type="match status" value="1"/>
</dbReference>